<protein>
    <submittedName>
        <fullName evidence="3">UpxY family transcription antiterminator</fullName>
    </submittedName>
</protein>
<dbReference type="AlphaFoldDB" id="A0A412X646"/>
<accession>A0A412X646</accession>
<dbReference type="CDD" id="cd09895">
    <property type="entry name" value="NGN_SP_UpxY"/>
    <property type="match status" value="1"/>
</dbReference>
<proteinExistence type="predicted"/>
<dbReference type="EMBL" id="QRZC01000042">
    <property type="protein sequence ID" value="RGV36038.1"/>
    <property type="molecule type" value="Genomic_DNA"/>
</dbReference>
<sequence length="176" mass="20446">MSPVWYILHTFNCQELRVGDYLASKGKTYFIPMMYKEKVNREGRHKRVLLPVVHNLVFLQKDDSEVNLLSLLSESPVLVYVLRKQHTQDFVEVPDREMLEFRTLCDPNFSDVCFVSDNEAEMKPGKMVEVVHGPFKGMVGKLHRAQGKFYFIKSLAGLGVMIRISRWYCKALKCIL</sequence>
<dbReference type="Gene3D" id="3.30.70.940">
    <property type="entry name" value="NusG, N-terminal domain"/>
    <property type="match status" value="1"/>
</dbReference>
<dbReference type="Proteomes" id="UP000285343">
    <property type="component" value="Unassembled WGS sequence"/>
</dbReference>
<evidence type="ECO:0000313" key="3">
    <source>
        <dbReference type="EMBL" id="RGV36038.1"/>
    </source>
</evidence>
<evidence type="ECO:0000256" key="1">
    <source>
        <dbReference type="ARBA" id="ARBA00023163"/>
    </source>
</evidence>
<dbReference type="NCBIfam" id="NF033644">
    <property type="entry name" value="antiterm_UpxY"/>
    <property type="match status" value="1"/>
</dbReference>
<comment type="caution">
    <text evidence="3">The sequence shown here is derived from an EMBL/GenBank/DDBJ whole genome shotgun (WGS) entry which is preliminary data.</text>
</comment>
<name>A0A412X646_BACUN</name>
<dbReference type="RefSeq" id="WP_117867149.1">
    <property type="nucleotide sequence ID" value="NZ_JARDAG010000035.1"/>
</dbReference>
<gene>
    <name evidence="3" type="ORF">DWW14_21450</name>
</gene>
<evidence type="ECO:0000313" key="4">
    <source>
        <dbReference type="Proteomes" id="UP000285343"/>
    </source>
</evidence>
<feature type="domain" description="NusG-like N-terminal" evidence="2">
    <location>
        <begin position="5"/>
        <end position="101"/>
    </location>
</feature>
<reference evidence="3 4" key="1">
    <citation type="submission" date="2018-08" db="EMBL/GenBank/DDBJ databases">
        <title>A genome reference for cultivated species of the human gut microbiota.</title>
        <authorList>
            <person name="Zou Y."/>
            <person name="Xue W."/>
            <person name="Luo G."/>
        </authorList>
    </citation>
    <scope>NUCLEOTIDE SEQUENCE [LARGE SCALE GENOMIC DNA]</scope>
    <source>
        <strain evidence="3 4">AF14-42</strain>
    </source>
</reference>
<dbReference type="SUPFAM" id="SSF82679">
    <property type="entry name" value="N-utilization substance G protein NusG, N-terminal domain"/>
    <property type="match status" value="1"/>
</dbReference>
<dbReference type="GO" id="GO:0006354">
    <property type="term" value="P:DNA-templated transcription elongation"/>
    <property type="evidence" value="ECO:0007669"/>
    <property type="project" value="InterPro"/>
</dbReference>
<dbReference type="Pfam" id="PF02357">
    <property type="entry name" value="NusG"/>
    <property type="match status" value="1"/>
</dbReference>
<keyword evidence="1" id="KW-0804">Transcription</keyword>
<dbReference type="InterPro" id="IPR006645">
    <property type="entry name" value="NGN-like_dom"/>
</dbReference>
<organism evidence="3 4">
    <name type="scientific">Bacteroides uniformis</name>
    <dbReference type="NCBI Taxonomy" id="820"/>
    <lineage>
        <taxon>Bacteria</taxon>
        <taxon>Pseudomonadati</taxon>
        <taxon>Bacteroidota</taxon>
        <taxon>Bacteroidia</taxon>
        <taxon>Bacteroidales</taxon>
        <taxon>Bacteroidaceae</taxon>
        <taxon>Bacteroides</taxon>
    </lineage>
</organism>
<dbReference type="InterPro" id="IPR036735">
    <property type="entry name" value="NGN_dom_sf"/>
</dbReference>
<evidence type="ECO:0000259" key="2">
    <source>
        <dbReference type="Pfam" id="PF02357"/>
    </source>
</evidence>